<name>A0ABZ1IB79_9PSEU</name>
<proteinExistence type="inferred from homology"/>
<dbReference type="InterPro" id="IPR036291">
    <property type="entry name" value="NAD(P)-bd_dom_sf"/>
</dbReference>
<reference evidence="3 4" key="1">
    <citation type="journal article" date="2015" name="Int. J. Syst. Evol. Microbiol.">
        <title>Amycolatopsis rhabdoformis sp. nov., an actinomycete isolated from a tropical forest soil.</title>
        <authorList>
            <person name="Souza W.R."/>
            <person name="Silva R.E."/>
            <person name="Goodfellow M."/>
            <person name="Busarakam K."/>
            <person name="Figueiro F.S."/>
            <person name="Ferreira D."/>
            <person name="Rodrigues-Filho E."/>
            <person name="Moraes L.A.B."/>
            <person name="Zucchi T.D."/>
        </authorList>
    </citation>
    <scope>NUCLEOTIDE SEQUENCE [LARGE SCALE GENOMIC DNA]</scope>
    <source>
        <strain evidence="3 4">NCIMB 14900</strain>
    </source>
</reference>
<dbReference type="PANTHER" id="PTHR43639:SF1">
    <property type="entry name" value="SHORT-CHAIN DEHYDROGENASE_REDUCTASE FAMILY PROTEIN"/>
    <property type="match status" value="1"/>
</dbReference>
<dbReference type="PRINTS" id="PR00080">
    <property type="entry name" value="SDRFAMILY"/>
</dbReference>
<dbReference type="CDD" id="cd05233">
    <property type="entry name" value="SDR_c"/>
    <property type="match status" value="1"/>
</dbReference>
<dbReference type="PANTHER" id="PTHR43639">
    <property type="entry name" value="OXIDOREDUCTASE, SHORT-CHAIN DEHYDROGENASE/REDUCTASE FAMILY (AFU_ORTHOLOGUE AFUA_5G02870)"/>
    <property type="match status" value="1"/>
</dbReference>
<dbReference type="Gene3D" id="3.40.50.720">
    <property type="entry name" value="NAD(P)-binding Rossmann-like Domain"/>
    <property type="match status" value="1"/>
</dbReference>
<dbReference type="EMBL" id="CP142149">
    <property type="protein sequence ID" value="WSE31726.1"/>
    <property type="molecule type" value="Genomic_DNA"/>
</dbReference>
<comment type="similarity">
    <text evidence="1">Belongs to the short-chain dehydrogenases/reductases (SDR) family.</text>
</comment>
<evidence type="ECO:0000313" key="3">
    <source>
        <dbReference type="EMBL" id="WSE31726.1"/>
    </source>
</evidence>
<keyword evidence="2 3" id="KW-0560">Oxidoreductase</keyword>
<evidence type="ECO:0000256" key="2">
    <source>
        <dbReference type="ARBA" id="ARBA00023002"/>
    </source>
</evidence>
<dbReference type="Proteomes" id="UP001330812">
    <property type="component" value="Chromosome"/>
</dbReference>
<keyword evidence="4" id="KW-1185">Reference proteome</keyword>
<dbReference type="RefSeq" id="WP_326834533.1">
    <property type="nucleotide sequence ID" value="NZ_CP142149.1"/>
</dbReference>
<dbReference type="InterPro" id="IPR020904">
    <property type="entry name" value="Sc_DH/Rdtase_CS"/>
</dbReference>
<dbReference type="PROSITE" id="PS00061">
    <property type="entry name" value="ADH_SHORT"/>
    <property type="match status" value="1"/>
</dbReference>
<sequence length="264" mass="27088">MIPDYRGEFTGKRVVITGAAGLIGTWTAEAFHAEGADLLLADNRPGPVHDLAERLGGQAVVSDLGTAAGTAELLAALDERWPSADILVNNAGVYPRTPVATTDRETVEQIFAVNVFAPYQLARHVIATMTRTGTPGAIVNLSSGAAKRPTRTGGVYSATKAALEMLTRSLALETGEAGIRVNAVGPGFAPGSEVSELPEEHVAKMRRAIPLGRTSGPGDAPSAILWLCSSAASFVTGTTLDVDGGRTAGDFTPAPSPTTPGGAS</sequence>
<evidence type="ECO:0000256" key="1">
    <source>
        <dbReference type="ARBA" id="ARBA00006484"/>
    </source>
</evidence>
<accession>A0ABZ1IB79</accession>
<dbReference type="PRINTS" id="PR00081">
    <property type="entry name" value="GDHRDH"/>
</dbReference>
<protein>
    <submittedName>
        <fullName evidence="3">SDR family oxidoreductase</fullName>
        <ecNumber evidence="3">1.-.-.-</ecNumber>
    </submittedName>
</protein>
<dbReference type="InterPro" id="IPR002347">
    <property type="entry name" value="SDR_fam"/>
</dbReference>
<dbReference type="Pfam" id="PF13561">
    <property type="entry name" value="adh_short_C2"/>
    <property type="match status" value="1"/>
</dbReference>
<dbReference type="EC" id="1.-.-.-" evidence="3"/>
<gene>
    <name evidence="3" type="ORF">VSH64_06350</name>
</gene>
<dbReference type="GO" id="GO:0016491">
    <property type="term" value="F:oxidoreductase activity"/>
    <property type="evidence" value="ECO:0007669"/>
    <property type="project" value="UniProtKB-KW"/>
</dbReference>
<evidence type="ECO:0000313" key="4">
    <source>
        <dbReference type="Proteomes" id="UP001330812"/>
    </source>
</evidence>
<organism evidence="3 4">
    <name type="scientific">Amycolatopsis rhabdoformis</name>
    <dbReference type="NCBI Taxonomy" id="1448059"/>
    <lineage>
        <taxon>Bacteria</taxon>
        <taxon>Bacillati</taxon>
        <taxon>Actinomycetota</taxon>
        <taxon>Actinomycetes</taxon>
        <taxon>Pseudonocardiales</taxon>
        <taxon>Pseudonocardiaceae</taxon>
        <taxon>Amycolatopsis</taxon>
    </lineage>
</organism>
<dbReference type="SUPFAM" id="SSF51735">
    <property type="entry name" value="NAD(P)-binding Rossmann-fold domains"/>
    <property type="match status" value="1"/>
</dbReference>